<evidence type="ECO:0000256" key="1">
    <source>
        <dbReference type="SAM" id="MobiDB-lite"/>
    </source>
</evidence>
<dbReference type="SUPFAM" id="SSF51126">
    <property type="entry name" value="Pectin lyase-like"/>
    <property type="match status" value="1"/>
</dbReference>
<dbReference type="InterPro" id="IPR011050">
    <property type="entry name" value="Pectin_lyase_fold/virulence"/>
</dbReference>
<keyword evidence="3" id="KW-1185">Reference proteome</keyword>
<proteinExistence type="predicted"/>
<feature type="compositionally biased region" description="Low complexity" evidence="1">
    <location>
        <begin position="563"/>
        <end position="601"/>
    </location>
</feature>
<name>A0A6A5CBQ9_NAEFO</name>
<accession>A0A6A5CBQ9</accession>
<gene>
    <name evidence="2" type="ORF">FDP41_000610</name>
</gene>
<evidence type="ECO:0000313" key="3">
    <source>
        <dbReference type="Proteomes" id="UP000444721"/>
    </source>
</evidence>
<dbReference type="GeneID" id="68107828"/>
<dbReference type="Proteomes" id="UP000444721">
    <property type="component" value="Unassembled WGS sequence"/>
</dbReference>
<dbReference type="EMBL" id="VFQX01000002">
    <property type="protein sequence ID" value="KAF0984711.1"/>
    <property type="molecule type" value="Genomic_DNA"/>
</dbReference>
<protein>
    <submittedName>
        <fullName evidence="2">Uncharacterized protein</fullName>
    </submittedName>
</protein>
<dbReference type="AlphaFoldDB" id="A0A6A5CBQ9"/>
<evidence type="ECO:0000313" key="2">
    <source>
        <dbReference type="EMBL" id="KAF0984711.1"/>
    </source>
</evidence>
<feature type="region of interest" description="Disordered" evidence="1">
    <location>
        <begin position="558"/>
        <end position="606"/>
    </location>
</feature>
<organism evidence="2 3">
    <name type="scientific">Naegleria fowleri</name>
    <name type="common">Brain eating amoeba</name>
    <dbReference type="NCBI Taxonomy" id="5763"/>
    <lineage>
        <taxon>Eukaryota</taxon>
        <taxon>Discoba</taxon>
        <taxon>Heterolobosea</taxon>
        <taxon>Tetramitia</taxon>
        <taxon>Eutetramitia</taxon>
        <taxon>Vahlkampfiidae</taxon>
        <taxon>Naegleria</taxon>
    </lineage>
</organism>
<reference evidence="2 3" key="1">
    <citation type="journal article" date="2019" name="Sci. Rep.">
        <title>Nanopore sequencing improves the draft genome of the human pathogenic amoeba Naegleria fowleri.</title>
        <authorList>
            <person name="Liechti N."/>
            <person name="Schurch N."/>
            <person name="Bruggmann R."/>
            <person name="Wittwer M."/>
        </authorList>
    </citation>
    <scope>NUCLEOTIDE SEQUENCE [LARGE SCALE GENOMIC DNA]</scope>
    <source>
        <strain evidence="2 3">ATCC 30894</strain>
    </source>
</reference>
<dbReference type="VEuPathDB" id="AmoebaDB:NfTy_002380"/>
<dbReference type="OrthoDB" id="10500453at2759"/>
<dbReference type="RefSeq" id="XP_044569424.1">
    <property type="nucleotide sequence ID" value="XM_044709698.1"/>
</dbReference>
<comment type="caution">
    <text evidence="2">The sequence shown here is derived from an EMBL/GenBank/DDBJ whole genome shotgun (WGS) entry which is preliminary data.</text>
</comment>
<sequence>MLVMGATTSQPPPPLILYTDALSGPTSGGEFGLGCYLSIFGRNFGTPSGMGTTTKVFIGGYEVANYRYLGNSTVADKLGIQQLTVQVGSLGGKSNVNVSLPVVVSVNGVSSNNNQKFIPTNGSVLFVALNGSDSTAAYNDINKPWRYLQNMAAYSGAYFAMSKGDHVVIRGGVWIDCNGLNTNWIQGSREPYTRAGTPFEWIHFTAYPGPINGNAIEVVRHSTPAGKSGSIAGPESAVPEMDQHTAEYWSISNLHMDVKAGADQDAAPINFQYSQGPFRVVNNELGPWIAGSSPILNAGGIAGAGYNTKILGNHIMHIEGVNAYQNHGIYADPYSSNWEIAYNWIHDTIGGSSIQFNDAGGYSNTTDRFGTLWIGFVGMNIHHNWLENAKKYGINFSDQQETQTGRYDAKVWNNVIIHTELPPLRIKSSQPQQELWFAYNTLYNCFTAFSGSGNAYVRSEALGSGPGVRNKFYNNIFAFGPSTYSETEYMYDLGSGMGYVGITEATSLNLDILSTSAAVNNGTKALPNGFVVTDDFMNRVRTSPFDIGAFEYVSPNSPPPVTSPVVSPKPGTSTKPISSPTPKPSTKVSPKTSPKTSPKSSRNVARASAGSMTVQICYLVAMIATVMHCLAL</sequence>
<dbReference type="VEuPathDB" id="AmoebaDB:FDP41_000610"/>